<gene>
    <name evidence="3" type="ORF">BEH84_05962</name>
</gene>
<feature type="domain" description="DUF4097" evidence="2">
    <location>
        <begin position="107"/>
        <end position="278"/>
    </location>
</feature>
<dbReference type="Pfam" id="PF13349">
    <property type="entry name" value="DUF4097"/>
    <property type="match status" value="1"/>
</dbReference>
<dbReference type="AlphaFoldDB" id="A0A1E3A2V4"/>
<proteinExistence type="predicted"/>
<protein>
    <recommendedName>
        <fullName evidence="2">DUF4097 domain-containing protein</fullName>
    </recommendedName>
</protein>
<comment type="caution">
    <text evidence="3">The sequence shown here is derived from an EMBL/GenBank/DDBJ whole genome shotgun (WGS) entry which is preliminary data.</text>
</comment>
<evidence type="ECO:0000313" key="4">
    <source>
        <dbReference type="Proteomes" id="UP000095003"/>
    </source>
</evidence>
<sequence>MNKFLKITLLAALAMVLLGAVLSLAGKAAGGRYQVDEMYYNNELNIPFTGYNYNNWNVSEEDSVGFNSNYPIQGKDFSTTIPYAAQRDSIVGLDLDLGGAGFYVSESSDGDIHLEGEKVKKAQYYVEDGILYIRVLDNRNKSNFKDSATRVYLYLPSDISFLNVYLGLGAGEADLSGFNAEVLNCDVGAGSLNVTDVKADEANINLGMGQIYFNEMTVDDMYFSIGMGSMDYDGTITGDMTGDCGMGTVYMSLSGKESDHNYQLETSMGSMSIGENDFAGMASERTMNYDADSDFDLTCSMGSIQIYFTN</sequence>
<dbReference type="EMBL" id="MCGI01000008">
    <property type="protein sequence ID" value="ODM02731.1"/>
    <property type="molecule type" value="Genomic_DNA"/>
</dbReference>
<dbReference type="GeneID" id="93300885"/>
<name>A0A1E3A2V4_9FIRM</name>
<dbReference type="RefSeq" id="WP_169897229.1">
    <property type="nucleotide sequence ID" value="NZ_DBFYTC010000172.1"/>
</dbReference>
<dbReference type="Gene3D" id="2.160.20.120">
    <property type="match status" value="1"/>
</dbReference>
<evidence type="ECO:0000313" key="3">
    <source>
        <dbReference type="EMBL" id="ODM02731.1"/>
    </source>
</evidence>
<evidence type="ECO:0000259" key="2">
    <source>
        <dbReference type="Pfam" id="PF13349"/>
    </source>
</evidence>
<organism evidence="3 4">
    <name type="scientific">Eisenbergiella tayi</name>
    <dbReference type="NCBI Taxonomy" id="1432052"/>
    <lineage>
        <taxon>Bacteria</taxon>
        <taxon>Bacillati</taxon>
        <taxon>Bacillota</taxon>
        <taxon>Clostridia</taxon>
        <taxon>Lachnospirales</taxon>
        <taxon>Lachnospiraceae</taxon>
        <taxon>Eisenbergiella</taxon>
    </lineage>
</organism>
<reference evidence="3 4" key="1">
    <citation type="submission" date="2016-07" db="EMBL/GenBank/DDBJ databases">
        <title>Characterization of isolates of Eisenbergiella tayi derived from blood cultures, using whole genome sequencing.</title>
        <authorList>
            <person name="Burdz T."/>
            <person name="Wiebe D."/>
            <person name="Huynh C."/>
            <person name="Bernard K."/>
        </authorList>
    </citation>
    <scope>NUCLEOTIDE SEQUENCE [LARGE SCALE GENOMIC DNA]</scope>
    <source>
        <strain evidence="3 4">NML 120489</strain>
    </source>
</reference>
<dbReference type="Proteomes" id="UP000095003">
    <property type="component" value="Unassembled WGS sequence"/>
</dbReference>
<feature type="chain" id="PRO_5009122635" description="DUF4097 domain-containing protein" evidence="1">
    <location>
        <begin position="29"/>
        <end position="310"/>
    </location>
</feature>
<evidence type="ECO:0000256" key="1">
    <source>
        <dbReference type="SAM" id="SignalP"/>
    </source>
</evidence>
<dbReference type="InterPro" id="IPR025164">
    <property type="entry name" value="Toastrack_DUF4097"/>
</dbReference>
<keyword evidence="1" id="KW-0732">Signal</keyword>
<feature type="signal peptide" evidence="1">
    <location>
        <begin position="1"/>
        <end position="28"/>
    </location>
</feature>
<accession>A0A1E3A2V4</accession>